<name>A0A4R1G2K8_9NOCA</name>
<evidence type="ECO:0000313" key="2">
    <source>
        <dbReference type="Proteomes" id="UP000294856"/>
    </source>
</evidence>
<dbReference type="OrthoDB" id="4551856at2"/>
<keyword evidence="2" id="KW-1185">Reference proteome</keyword>
<comment type="caution">
    <text evidence="1">The sequence shown here is derived from an EMBL/GenBank/DDBJ whole genome shotgun (WGS) entry which is preliminary data.</text>
</comment>
<accession>A0A4R1G2K8</accession>
<proteinExistence type="predicted"/>
<reference evidence="1 2" key="1">
    <citation type="submission" date="2019-03" db="EMBL/GenBank/DDBJ databases">
        <title>Genomic Encyclopedia of Type Strains, Phase IV (KMG-IV): sequencing the most valuable type-strain genomes for metagenomic binning, comparative biology and taxonomic classification.</title>
        <authorList>
            <person name="Goeker M."/>
        </authorList>
    </citation>
    <scope>NUCLEOTIDE SEQUENCE [LARGE SCALE GENOMIC DNA]</scope>
    <source>
        <strain evidence="1 2">DSM 44684</strain>
    </source>
</reference>
<evidence type="ECO:0000313" key="1">
    <source>
        <dbReference type="EMBL" id="TCK00475.1"/>
    </source>
</evidence>
<protein>
    <submittedName>
        <fullName evidence="1">Uncharacterized protein</fullName>
    </submittedName>
</protein>
<gene>
    <name evidence="1" type="ORF">DFR71_1475</name>
</gene>
<dbReference type="RefSeq" id="WP_067459816.1">
    <property type="nucleotide sequence ID" value="NZ_SMFR01000001.1"/>
</dbReference>
<organism evidence="1 2">
    <name type="scientific">Nocardia alba</name>
    <dbReference type="NCBI Taxonomy" id="225051"/>
    <lineage>
        <taxon>Bacteria</taxon>
        <taxon>Bacillati</taxon>
        <taxon>Actinomycetota</taxon>
        <taxon>Actinomycetes</taxon>
        <taxon>Mycobacteriales</taxon>
        <taxon>Nocardiaceae</taxon>
        <taxon>Nocardia</taxon>
    </lineage>
</organism>
<dbReference type="EMBL" id="SMFR01000001">
    <property type="protein sequence ID" value="TCK00475.1"/>
    <property type="molecule type" value="Genomic_DNA"/>
</dbReference>
<dbReference type="STRING" id="1210063.GCA_001612665_06328"/>
<dbReference type="Proteomes" id="UP000294856">
    <property type="component" value="Unassembled WGS sequence"/>
</dbReference>
<dbReference type="AlphaFoldDB" id="A0A4R1G2K8"/>
<sequence>MSEIDDVEAATELVQATGEAAALAFPDWTYAVSTRVYPSQGVGTWGVVAYRGDEGAVVRLFGHREISRRVQNYSEQLYDAQEQDCAGIKCIVARSGKFRIDYSYDIDEAIKWANQVFSGLTPEETVEVLRPQEL</sequence>